<evidence type="ECO:0000313" key="3">
    <source>
        <dbReference type="Proteomes" id="UP001375382"/>
    </source>
</evidence>
<evidence type="ECO:0000313" key="2">
    <source>
        <dbReference type="EMBL" id="MEH8015771.1"/>
    </source>
</evidence>
<proteinExistence type="predicted"/>
<dbReference type="InterPro" id="IPR043519">
    <property type="entry name" value="NT_sf"/>
</dbReference>
<dbReference type="PANTHER" id="PTHR47837:SF1">
    <property type="entry name" value="GTP PYROPHOSPHOKINASE YJBM"/>
    <property type="match status" value="1"/>
</dbReference>
<reference evidence="2 3" key="1">
    <citation type="journal article" date="2023" name="Ecotoxicol. Environ. Saf.">
        <title>Mercury remediation potential of mercury-resistant strain Rheinheimera metallidurans sp. nov. isolated from a municipal waste dumping site.</title>
        <authorList>
            <person name="Yadav V."/>
            <person name="Manjhi A."/>
            <person name="Vadakedath N."/>
        </authorList>
    </citation>
    <scope>NUCLEOTIDE SEQUENCE [LARGE SCALE GENOMIC DNA]</scope>
    <source>
        <strain evidence="2 3">E-49</strain>
    </source>
</reference>
<gene>
    <name evidence="2" type="ORF">MN202_00875</name>
</gene>
<protein>
    <submittedName>
        <fullName evidence="2">RelA/SpoT domain-containing protein</fullName>
    </submittedName>
</protein>
<name>A0ABU8C2A7_9GAMM</name>
<dbReference type="RefSeq" id="WP_335734191.1">
    <property type="nucleotide sequence ID" value="NZ_JALAAR010000001.1"/>
</dbReference>
<dbReference type="InterPro" id="IPR052366">
    <property type="entry name" value="GTP_Pyrophosphokinase"/>
</dbReference>
<dbReference type="SMART" id="SM00954">
    <property type="entry name" value="RelA_SpoT"/>
    <property type="match status" value="1"/>
</dbReference>
<dbReference type="InterPro" id="IPR007685">
    <property type="entry name" value="RelA_SpoT"/>
</dbReference>
<dbReference type="EMBL" id="JALAAR010000001">
    <property type="protein sequence ID" value="MEH8015771.1"/>
    <property type="molecule type" value="Genomic_DNA"/>
</dbReference>
<dbReference type="Pfam" id="PF04607">
    <property type="entry name" value="RelA_SpoT"/>
    <property type="match status" value="1"/>
</dbReference>
<keyword evidence="3" id="KW-1185">Reference proteome</keyword>
<dbReference type="Proteomes" id="UP001375382">
    <property type="component" value="Unassembled WGS sequence"/>
</dbReference>
<evidence type="ECO:0000259" key="1">
    <source>
        <dbReference type="SMART" id="SM00954"/>
    </source>
</evidence>
<dbReference type="Gene3D" id="3.30.460.10">
    <property type="entry name" value="Beta Polymerase, domain 2"/>
    <property type="match status" value="1"/>
</dbReference>
<dbReference type="CDD" id="cd05399">
    <property type="entry name" value="NT_Rel-Spo_like"/>
    <property type="match status" value="1"/>
</dbReference>
<sequence>MQQHIQRSKAPILSKNQIDQLGSRLRTEDYSEDDLRTLDHFRRAYVALYEDTVNTIRQTLHLAPTGRPAKSTSAIRDKLCRSSMRLSQMQDIAGCRIVVEDHRLQDEVVTQLQALFPASTVVDRRKTPSHGYRAVHVIVWHQHQAVEIQIRTELQQAWAEYAEKLADTVDPALKYGGGPQGPRDILKALSKVGGFVEQIELEGAGQHQQFAAALAEVASRLADLHKE</sequence>
<dbReference type="PANTHER" id="PTHR47837">
    <property type="entry name" value="GTP PYROPHOSPHOKINASE YJBM"/>
    <property type="match status" value="1"/>
</dbReference>
<feature type="domain" description="RelA/SpoT" evidence="1">
    <location>
        <begin position="66"/>
        <end position="173"/>
    </location>
</feature>
<organism evidence="2 3">
    <name type="scientific">Rheinheimera muenzenbergensis</name>
    <dbReference type="NCBI Taxonomy" id="1193628"/>
    <lineage>
        <taxon>Bacteria</taxon>
        <taxon>Pseudomonadati</taxon>
        <taxon>Pseudomonadota</taxon>
        <taxon>Gammaproteobacteria</taxon>
        <taxon>Chromatiales</taxon>
        <taxon>Chromatiaceae</taxon>
        <taxon>Rheinheimera</taxon>
    </lineage>
</organism>
<comment type="caution">
    <text evidence="2">The sequence shown here is derived from an EMBL/GenBank/DDBJ whole genome shotgun (WGS) entry which is preliminary data.</text>
</comment>
<accession>A0ABU8C2A7</accession>
<dbReference type="SUPFAM" id="SSF81301">
    <property type="entry name" value="Nucleotidyltransferase"/>
    <property type="match status" value="1"/>
</dbReference>